<dbReference type="InterPro" id="IPR027417">
    <property type="entry name" value="P-loop_NTPase"/>
</dbReference>
<dbReference type="PANTHER" id="PTHR11638:SF18">
    <property type="entry name" value="HEAT SHOCK PROTEIN 104"/>
    <property type="match status" value="1"/>
</dbReference>
<feature type="domain" description="Clp ATPase C-terminal" evidence="3">
    <location>
        <begin position="47"/>
        <end position="136"/>
    </location>
</feature>
<feature type="non-terminal residue" evidence="4">
    <location>
        <position position="1"/>
    </location>
</feature>
<dbReference type="GO" id="GO:0005737">
    <property type="term" value="C:cytoplasm"/>
    <property type="evidence" value="ECO:0007669"/>
    <property type="project" value="TreeGrafter"/>
</dbReference>
<dbReference type="Pfam" id="PF10431">
    <property type="entry name" value="ClpB_D2-small"/>
    <property type="match status" value="1"/>
</dbReference>
<comment type="caution">
    <text evidence="4">The sequence shown here is derived from an EMBL/GenBank/DDBJ whole genome shotgun (WGS) entry which is preliminary data.</text>
</comment>
<dbReference type="InterPro" id="IPR019489">
    <property type="entry name" value="Clp_ATPase_C"/>
</dbReference>
<dbReference type="GO" id="GO:0016887">
    <property type="term" value="F:ATP hydrolysis activity"/>
    <property type="evidence" value="ECO:0007669"/>
    <property type="project" value="TreeGrafter"/>
</dbReference>
<proteinExistence type="predicted"/>
<evidence type="ECO:0000256" key="2">
    <source>
        <dbReference type="ARBA" id="ARBA00022840"/>
    </source>
</evidence>
<dbReference type="Gene3D" id="3.40.50.300">
    <property type="entry name" value="P-loop containing nucleotide triphosphate hydrolases"/>
    <property type="match status" value="1"/>
</dbReference>
<organism evidence="4 5">
    <name type="scientific">Candidatus Roizmanbacteria bacterium CG10_big_fil_rev_8_21_14_0_10_45_7</name>
    <dbReference type="NCBI Taxonomy" id="1974854"/>
    <lineage>
        <taxon>Bacteria</taxon>
        <taxon>Candidatus Roizmaniibacteriota</taxon>
    </lineage>
</organism>
<evidence type="ECO:0000259" key="3">
    <source>
        <dbReference type="SMART" id="SM01086"/>
    </source>
</evidence>
<dbReference type="AlphaFoldDB" id="A0A2M8KVH9"/>
<dbReference type="SUPFAM" id="SSF52540">
    <property type="entry name" value="P-loop containing nucleoside triphosphate hydrolases"/>
    <property type="match status" value="1"/>
</dbReference>
<protein>
    <recommendedName>
        <fullName evidence="3">Clp ATPase C-terminal domain-containing protein</fullName>
    </recommendedName>
</protein>
<dbReference type="GO" id="GO:0005524">
    <property type="term" value="F:ATP binding"/>
    <property type="evidence" value="ECO:0007669"/>
    <property type="project" value="UniProtKB-KW"/>
</dbReference>
<sequence>SNIGSDIIVKHNEITPAVAAEIDAKIKQHFKPELLNRIDSIIVFDPLSRDMIRKIITMQLEKVQGDVAAKQLTLTFDTSVIQYLEETGFDAVYGARPVQRLINELIIDELAYQYLEGKIKDGDRLSIRLVKGKVSITVQ</sequence>
<evidence type="ECO:0000313" key="5">
    <source>
        <dbReference type="Proteomes" id="UP000231569"/>
    </source>
</evidence>
<dbReference type="Gene3D" id="1.10.8.60">
    <property type="match status" value="1"/>
</dbReference>
<name>A0A2M8KVH9_9BACT</name>
<keyword evidence="2" id="KW-0067">ATP-binding</keyword>
<evidence type="ECO:0000313" key="4">
    <source>
        <dbReference type="EMBL" id="PJE63945.1"/>
    </source>
</evidence>
<gene>
    <name evidence="4" type="ORF">COU89_00555</name>
</gene>
<dbReference type="InterPro" id="IPR050130">
    <property type="entry name" value="ClpA_ClpB"/>
</dbReference>
<dbReference type="GO" id="GO:0034605">
    <property type="term" value="P:cellular response to heat"/>
    <property type="evidence" value="ECO:0007669"/>
    <property type="project" value="TreeGrafter"/>
</dbReference>
<dbReference type="EMBL" id="PFEE01000010">
    <property type="protein sequence ID" value="PJE63945.1"/>
    <property type="molecule type" value="Genomic_DNA"/>
</dbReference>
<dbReference type="Proteomes" id="UP000231569">
    <property type="component" value="Unassembled WGS sequence"/>
</dbReference>
<dbReference type="SMART" id="SM01086">
    <property type="entry name" value="ClpB_D2-small"/>
    <property type="match status" value="1"/>
</dbReference>
<accession>A0A2M8KVH9</accession>
<evidence type="ECO:0000256" key="1">
    <source>
        <dbReference type="ARBA" id="ARBA00022741"/>
    </source>
</evidence>
<reference evidence="5" key="1">
    <citation type="submission" date="2017-09" db="EMBL/GenBank/DDBJ databases">
        <title>Depth-based differentiation of microbial function through sediment-hosted aquifers and enrichment of novel symbionts in the deep terrestrial subsurface.</title>
        <authorList>
            <person name="Probst A.J."/>
            <person name="Ladd B."/>
            <person name="Jarett J.K."/>
            <person name="Geller-Mcgrath D.E."/>
            <person name="Sieber C.M.K."/>
            <person name="Emerson J.B."/>
            <person name="Anantharaman K."/>
            <person name="Thomas B.C."/>
            <person name="Malmstrom R."/>
            <person name="Stieglmeier M."/>
            <person name="Klingl A."/>
            <person name="Woyke T."/>
            <person name="Ryan C.M."/>
            <person name="Banfield J.F."/>
        </authorList>
    </citation>
    <scope>NUCLEOTIDE SEQUENCE [LARGE SCALE GENOMIC DNA]</scope>
</reference>
<dbReference type="PANTHER" id="PTHR11638">
    <property type="entry name" value="ATP-DEPENDENT CLP PROTEASE"/>
    <property type="match status" value="1"/>
</dbReference>
<keyword evidence="1" id="KW-0547">Nucleotide-binding</keyword>